<dbReference type="Gramene" id="Kaladp0555s0001.1.v1.1">
    <property type="protein sequence ID" value="Kaladp0555s0001.1.v1.1.CDS.1"/>
    <property type="gene ID" value="Kaladp0555s0001.v1.1"/>
</dbReference>
<sequence>METVIAQAFTVPSNAMIDMSFSQLNASRNISEILIFLAFAQQLIVLAQTELVRSWNKLYFLKSPTICG</sequence>
<evidence type="ECO:0000313" key="2">
    <source>
        <dbReference type="Proteomes" id="UP000594263"/>
    </source>
</evidence>
<name>A0A7N1A8U1_KALFE</name>
<dbReference type="AlphaFoldDB" id="A0A7N1A8U1"/>
<organism evidence="1 2">
    <name type="scientific">Kalanchoe fedtschenkoi</name>
    <name type="common">Lavender scallops</name>
    <name type="synonym">South American air plant</name>
    <dbReference type="NCBI Taxonomy" id="63787"/>
    <lineage>
        <taxon>Eukaryota</taxon>
        <taxon>Viridiplantae</taxon>
        <taxon>Streptophyta</taxon>
        <taxon>Embryophyta</taxon>
        <taxon>Tracheophyta</taxon>
        <taxon>Spermatophyta</taxon>
        <taxon>Magnoliopsida</taxon>
        <taxon>eudicotyledons</taxon>
        <taxon>Gunneridae</taxon>
        <taxon>Pentapetalae</taxon>
        <taxon>Saxifragales</taxon>
        <taxon>Crassulaceae</taxon>
        <taxon>Kalanchoe</taxon>
    </lineage>
</organism>
<evidence type="ECO:0000313" key="1">
    <source>
        <dbReference type="EnsemblPlants" id="Kaladp0555s0001.1.v1.1.CDS.1"/>
    </source>
</evidence>
<proteinExistence type="predicted"/>
<dbReference type="EnsemblPlants" id="Kaladp0555s0001.1.v1.1">
    <property type="protein sequence ID" value="Kaladp0555s0001.1.v1.1.CDS.1"/>
    <property type="gene ID" value="Kaladp0555s0001.v1.1"/>
</dbReference>
<accession>A0A7N1A8U1</accession>
<protein>
    <submittedName>
        <fullName evidence="1">Uncharacterized protein</fullName>
    </submittedName>
</protein>
<reference evidence="1" key="1">
    <citation type="submission" date="2021-01" db="UniProtKB">
        <authorList>
            <consortium name="EnsemblPlants"/>
        </authorList>
    </citation>
    <scope>IDENTIFICATION</scope>
</reference>
<dbReference type="Proteomes" id="UP000594263">
    <property type="component" value="Unplaced"/>
</dbReference>
<keyword evidence="2" id="KW-1185">Reference proteome</keyword>